<keyword evidence="2" id="KW-0472">Membrane</keyword>
<name>A0A1X0PAA1_9TRYP</name>
<dbReference type="InterPro" id="IPR016135">
    <property type="entry name" value="UBQ-conjugating_enzyme/RWD"/>
</dbReference>
<reference evidence="4 5" key="1">
    <citation type="submission" date="2017-03" db="EMBL/GenBank/DDBJ databases">
        <title>An alternative strategy for trypanosome survival in the mammalian bloodstream revealed through genome and transcriptome analysis of the ubiquitous bovine parasite Trypanosoma (Megatrypanum) theileri.</title>
        <authorList>
            <person name="Kelly S."/>
            <person name="Ivens A."/>
            <person name="Mott A."/>
            <person name="O'Neill E."/>
            <person name="Emms D."/>
            <person name="Macleod O."/>
            <person name="Voorheis P."/>
            <person name="Matthews J."/>
            <person name="Matthews K."/>
            <person name="Carrington M."/>
        </authorList>
    </citation>
    <scope>NUCLEOTIDE SEQUENCE [LARGE SCALE GENOMIC DNA]</scope>
    <source>
        <strain evidence="4">Edinburgh</strain>
    </source>
</reference>
<evidence type="ECO:0000256" key="1">
    <source>
        <dbReference type="SAM" id="MobiDB-lite"/>
    </source>
</evidence>
<keyword evidence="5" id="KW-1185">Reference proteome</keyword>
<organism evidence="4 5">
    <name type="scientific">Trypanosoma theileri</name>
    <dbReference type="NCBI Taxonomy" id="67003"/>
    <lineage>
        <taxon>Eukaryota</taxon>
        <taxon>Discoba</taxon>
        <taxon>Euglenozoa</taxon>
        <taxon>Kinetoplastea</taxon>
        <taxon>Metakinetoplastina</taxon>
        <taxon>Trypanosomatida</taxon>
        <taxon>Trypanosomatidae</taxon>
        <taxon>Trypanosoma</taxon>
    </lineage>
</organism>
<dbReference type="EMBL" id="NBCO01000001">
    <property type="protein sequence ID" value="ORC93519.1"/>
    <property type="molecule type" value="Genomic_DNA"/>
</dbReference>
<dbReference type="PROSITE" id="PS50127">
    <property type="entry name" value="UBC_2"/>
    <property type="match status" value="1"/>
</dbReference>
<evidence type="ECO:0000313" key="4">
    <source>
        <dbReference type="EMBL" id="ORC93519.1"/>
    </source>
</evidence>
<evidence type="ECO:0000313" key="5">
    <source>
        <dbReference type="Proteomes" id="UP000192257"/>
    </source>
</evidence>
<accession>A0A1X0PAA1</accession>
<feature type="compositionally biased region" description="Low complexity" evidence="1">
    <location>
        <begin position="184"/>
        <end position="196"/>
    </location>
</feature>
<dbReference type="AlphaFoldDB" id="A0A1X0PAA1"/>
<dbReference type="SUPFAM" id="SSF54495">
    <property type="entry name" value="UBC-like"/>
    <property type="match status" value="1"/>
</dbReference>
<protein>
    <submittedName>
        <fullName evidence="4">Ubiquitin-conjugating enzyme E2</fullName>
    </submittedName>
</protein>
<gene>
    <name evidence="4" type="ORF">TM35_000013960</name>
</gene>
<keyword evidence="2" id="KW-1133">Transmembrane helix</keyword>
<dbReference type="InterPro" id="IPR000608">
    <property type="entry name" value="UBC"/>
</dbReference>
<dbReference type="InterPro" id="IPR050113">
    <property type="entry name" value="Ub_conjugating_enzyme"/>
</dbReference>
<sequence>MPDSPTPQCVRRLQKELCELSKEPSSFCVTAPSRQTILRWYFILNGPPGTPYEGGRYLGKLKFPSNYPLKPPDIYLLTPNGRFKTDTSICLTMSSYHPENWTPLWGVRTILTGLLSFMTDEEETTGSVNCTVAQRKLYAAESRRFNVEQMVIYKETFPEEYEKDLDILRGKPEGKDGIEAGDKNGNIENTNNNNSTNAEIGRNMAQHGGARWNGLGAALAALFAMAMGIFFFRR</sequence>
<dbReference type="FunFam" id="3.10.110.10:FF:000109">
    <property type="entry name" value="Ubiquitin-conjugating enzyme E2 J2-like"/>
    <property type="match status" value="1"/>
</dbReference>
<dbReference type="PANTHER" id="PTHR24067">
    <property type="entry name" value="UBIQUITIN-CONJUGATING ENZYME E2"/>
    <property type="match status" value="1"/>
</dbReference>
<dbReference type="GeneID" id="39980857"/>
<dbReference type="Proteomes" id="UP000192257">
    <property type="component" value="Unassembled WGS sequence"/>
</dbReference>
<feature type="transmembrane region" description="Helical" evidence="2">
    <location>
        <begin position="212"/>
        <end position="232"/>
    </location>
</feature>
<dbReference type="Pfam" id="PF00179">
    <property type="entry name" value="UQ_con"/>
    <property type="match status" value="1"/>
</dbReference>
<dbReference type="OrthoDB" id="1158011at2759"/>
<dbReference type="Gene3D" id="3.10.110.10">
    <property type="entry name" value="Ubiquitin Conjugating Enzyme"/>
    <property type="match status" value="1"/>
</dbReference>
<feature type="compositionally biased region" description="Basic and acidic residues" evidence="1">
    <location>
        <begin position="172"/>
        <end position="182"/>
    </location>
</feature>
<dbReference type="VEuPathDB" id="TriTrypDB:TM35_000013960"/>
<proteinExistence type="predicted"/>
<dbReference type="SMART" id="SM00212">
    <property type="entry name" value="UBCc"/>
    <property type="match status" value="1"/>
</dbReference>
<evidence type="ECO:0000256" key="2">
    <source>
        <dbReference type="SAM" id="Phobius"/>
    </source>
</evidence>
<dbReference type="STRING" id="67003.A0A1X0PAA1"/>
<comment type="caution">
    <text evidence="4">The sequence shown here is derived from an EMBL/GenBank/DDBJ whole genome shotgun (WGS) entry which is preliminary data.</text>
</comment>
<feature type="region of interest" description="Disordered" evidence="1">
    <location>
        <begin position="172"/>
        <end position="196"/>
    </location>
</feature>
<keyword evidence="2" id="KW-0812">Transmembrane</keyword>
<feature type="domain" description="UBC core" evidence="3">
    <location>
        <begin position="8"/>
        <end position="156"/>
    </location>
</feature>
<evidence type="ECO:0000259" key="3">
    <source>
        <dbReference type="PROSITE" id="PS50127"/>
    </source>
</evidence>
<dbReference type="RefSeq" id="XP_028887585.1">
    <property type="nucleotide sequence ID" value="XM_029021077.1"/>
</dbReference>
<dbReference type="CDD" id="cd23799">
    <property type="entry name" value="UBCc_UBE2J"/>
    <property type="match status" value="1"/>
</dbReference>